<name>A0A8J5GVG3_ZINOF</name>
<comment type="caution">
    <text evidence="10">The sequence shown here is derived from an EMBL/GenBank/DDBJ whole genome shotgun (WGS) entry which is preliminary data.</text>
</comment>
<dbReference type="EMBL" id="JACMSC010000008">
    <property type="protein sequence ID" value="KAG6510646.1"/>
    <property type="molecule type" value="Genomic_DNA"/>
</dbReference>
<comment type="similarity">
    <text evidence="3">Belongs to the expansin family. Expansin A subfamily.</text>
</comment>
<keyword evidence="7" id="KW-0732">Signal</keyword>
<feature type="domain" description="Expansin-like CBD" evidence="9">
    <location>
        <begin position="188"/>
        <end position="268"/>
    </location>
</feature>
<organism evidence="10 11">
    <name type="scientific">Zingiber officinale</name>
    <name type="common">Ginger</name>
    <name type="synonym">Amomum zingiber</name>
    <dbReference type="NCBI Taxonomy" id="94328"/>
    <lineage>
        <taxon>Eukaryota</taxon>
        <taxon>Viridiplantae</taxon>
        <taxon>Streptophyta</taxon>
        <taxon>Embryophyta</taxon>
        <taxon>Tracheophyta</taxon>
        <taxon>Spermatophyta</taxon>
        <taxon>Magnoliopsida</taxon>
        <taxon>Liliopsida</taxon>
        <taxon>Zingiberales</taxon>
        <taxon>Zingiberaceae</taxon>
        <taxon>Zingiber</taxon>
    </lineage>
</organism>
<dbReference type="AlphaFoldDB" id="A0A8J5GVG3"/>
<evidence type="ECO:0000256" key="5">
    <source>
        <dbReference type="ARBA" id="ARBA00022525"/>
    </source>
</evidence>
<evidence type="ECO:0000259" key="9">
    <source>
        <dbReference type="PROSITE" id="PS50843"/>
    </source>
</evidence>
<feature type="domain" description="Expansin-like EG45" evidence="8">
    <location>
        <begin position="65"/>
        <end position="178"/>
    </location>
</feature>
<evidence type="ECO:0000256" key="4">
    <source>
        <dbReference type="ARBA" id="ARBA00022512"/>
    </source>
</evidence>
<comment type="subcellular location">
    <subcellularLocation>
        <location evidence="1">Membrane</location>
        <topology evidence="1">Peripheral membrane protein</topology>
    </subcellularLocation>
    <subcellularLocation>
        <location evidence="2">Secreted</location>
        <location evidence="2">Cell wall</location>
    </subcellularLocation>
</comment>
<evidence type="ECO:0008006" key="12">
    <source>
        <dbReference type="Google" id="ProtNLM"/>
    </source>
</evidence>
<dbReference type="InterPro" id="IPR007117">
    <property type="entry name" value="Expansin_CBD"/>
</dbReference>
<evidence type="ECO:0000256" key="6">
    <source>
        <dbReference type="ARBA" id="ARBA00023136"/>
    </source>
</evidence>
<accession>A0A8J5GVG3</accession>
<proteinExistence type="inferred from homology"/>
<evidence type="ECO:0000313" key="10">
    <source>
        <dbReference type="EMBL" id="KAG6510646.1"/>
    </source>
</evidence>
<evidence type="ECO:0000256" key="1">
    <source>
        <dbReference type="ARBA" id="ARBA00004170"/>
    </source>
</evidence>
<keyword evidence="6" id="KW-0472">Membrane</keyword>
<dbReference type="CDD" id="cd22274">
    <property type="entry name" value="DPBB_EXPA_N"/>
    <property type="match status" value="1"/>
</dbReference>
<dbReference type="GO" id="GO:0016020">
    <property type="term" value="C:membrane"/>
    <property type="evidence" value="ECO:0007669"/>
    <property type="project" value="UniProtKB-SubCell"/>
</dbReference>
<protein>
    <recommendedName>
        <fullName evidence="12">Expansin</fullName>
    </recommendedName>
</protein>
<sequence>MRNLVDPSGKRTMALVVFLLLLLGTAAVSSALSIPGISIPFLPSDGWSNAHATFYGDETASETMGGACGYGNLFATGYGTATAALSTVLYLAGFSCGRCFQIRCSGSAYCNTGSPSITVTATNLCPPNLALPTNNGGWCNPPRAHFDMSKPAFMKIAYWRAGIVPVMYRRVACSRRGGVRFLLQGNGYWLLAFVMNVGASGDVGSLWVKGSKTDWIKMSHSWGASFQAFSRLSGQSLSFKVVSYTTGQTILANNVAPTNWWAGMTYQAQVNFT</sequence>
<feature type="chain" id="PRO_5035156779" description="Expansin" evidence="7">
    <location>
        <begin position="32"/>
        <end position="273"/>
    </location>
</feature>
<feature type="signal peptide" evidence="7">
    <location>
        <begin position="1"/>
        <end position="31"/>
    </location>
</feature>
<dbReference type="Pfam" id="PF01357">
    <property type="entry name" value="Expansin_C"/>
    <property type="match status" value="1"/>
</dbReference>
<keyword evidence="4" id="KW-0134">Cell wall</keyword>
<evidence type="ECO:0000256" key="7">
    <source>
        <dbReference type="SAM" id="SignalP"/>
    </source>
</evidence>
<dbReference type="InterPro" id="IPR009009">
    <property type="entry name" value="RlpA-like_DPBB"/>
</dbReference>
<dbReference type="PROSITE" id="PS50843">
    <property type="entry name" value="EXPANSIN_CBD"/>
    <property type="match status" value="1"/>
</dbReference>
<dbReference type="GO" id="GO:0009664">
    <property type="term" value="P:plant-type cell wall organization"/>
    <property type="evidence" value="ECO:0007669"/>
    <property type="project" value="InterPro"/>
</dbReference>
<dbReference type="PANTHER" id="PTHR31867">
    <property type="entry name" value="EXPANSIN-A15"/>
    <property type="match status" value="1"/>
</dbReference>
<dbReference type="InterPro" id="IPR007112">
    <property type="entry name" value="Expansin/allergen_DPBB_dom"/>
</dbReference>
<dbReference type="SMART" id="SM00837">
    <property type="entry name" value="DPBB_1"/>
    <property type="match status" value="1"/>
</dbReference>
<dbReference type="InterPro" id="IPR002963">
    <property type="entry name" value="Expansin"/>
</dbReference>
<keyword evidence="11" id="KW-1185">Reference proteome</keyword>
<dbReference type="Pfam" id="PF03330">
    <property type="entry name" value="DPBB_1"/>
    <property type="match status" value="1"/>
</dbReference>
<evidence type="ECO:0000313" key="11">
    <source>
        <dbReference type="Proteomes" id="UP000734854"/>
    </source>
</evidence>
<dbReference type="PROSITE" id="PS50842">
    <property type="entry name" value="EXPANSIN_EG45"/>
    <property type="match status" value="1"/>
</dbReference>
<evidence type="ECO:0000256" key="2">
    <source>
        <dbReference type="ARBA" id="ARBA00004191"/>
    </source>
</evidence>
<dbReference type="OrthoDB" id="5823761at2759"/>
<dbReference type="Proteomes" id="UP000734854">
    <property type="component" value="Unassembled WGS sequence"/>
</dbReference>
<keyword evidence="5" id="KW-0964">Secreted</keyword>
<evidence type="ECO:0000259" key="8">
    <source>
        <dbReference type="PROSITE" id="PS50842"/>
    </source>
</evidence>
<evidence type="ECO:0000256" key="3">
    <source>
        <dbReference type="ARBA" id="ARBA00005392"/>
    </source>
</evidence>
<gene>
    <name evidence="10" type="ORF">ZIOFF_028674</name>
</gene>
<reference evidence="10 11" key="1">
    <citation type="submission" date="2020-08" db="EMBL/GenBank/DDBJ databases">
        <title>Plant Genome Project.</title>
        <authorList>
            <person name="Zhang R.-G."/>
        </authorList>
    </citation>
    <scope>NUCLEOTIDE SEQUENCE [LARGE SCALE GENOMIC DNA]</scope>
    <source>
        <tissue evidence="10">Rhizome</tissue>
    </source>
</reference>